<dbReference type="AlphaFoldDB" id="A0A8C3GAA6"/>
<name>A0A8C3GAA6_CYCLU</name>
<evidence type="ECO:0000313" key="1">
    <source>
        <dbReference type="Ensembl" id="ENSCLMP00005045718.1"/>
    </source>
</evidence>
<evidence type="ECO:0000313" key="2">
    <source>
        <dbReference type="Proteomes" id="UP000694565"/>
    </source>
</evidence>
<protein>
    <submittedName>
        <fullName evidence="1">Uncharacterized protein</fullName>
    </submittedName>
</protein>
<dbReference type="Proteomes" id="UP000694565">
    <property type="component" value="Unplaced"/>
</dbReference>
<sequence length="111" mass="12085">SSTIRMEISYIFVIVNKSDDKPKTNNALGVCQKHFCCLTSVTSLRMCSHILCCLSQAVPPMKVTGAALSSTPVGHAATVLLFTFSEQLSGTLYDYGCPNHFRFSQVKCKGC</sequence>
<reference evidence="1" key="2">
    <citation type="submission" date="2025-09" db="UniProtKB">
        <authorList>
            <consortium name="Ensembl"/>
        </authorList>
    </citation>
    <scope>IDENTIFICATION</scope>
</reference>
<accession>A0A8C3GAA6</accession>
<organism evidence="1 2">
    <name type="scientific">Cyclopterus lumpus</name>
    <name type="common">Lumpsucker</name>
    <dbReference type="NCBI Taxonomy" id="8103"/>
    <lineage>
        <taxon>Eukaryota</taxon>
        <taxon>Metazoa</taxon>
        <taxon>Chordata</taxon>
        <taxon>Craniata</taxon>
        <taxon>Vertebrata</taxon>
        <taxon>Euteleostomi</taxon>
        <taxon>Actinopterygii</taxon>
        <taxon>Neopterygii</taxon>
        <taxon>Teleostei</taxon>
        <taxon>Neoteleostei</taxon>
        <taxon>Acanthomorphata</taxon>
        <taxon>Eupercaria</taxon>
        <taxon>Perciformes</taxon>
        <taxon>Cottioidei</taxon>
        <taxon>Cottales</taxon>
        <taxon>Cyclopteridae</taxon>
        <taxon>Cyclopterus</taxon>
    </lineage>
</organism>
<proteinExistence type="predicted"/>
<keyword evidence="2" id="KW-1185">Reference proteome</keyword>
<dbReference type="Ensembl" id="ENSCLMT00005047316.1">
    <property type="protein sequence ID" value="ENSCLMP00005045718.1"/>
    <property type="gene ID" value="ENSCLMG00005021072.1"/>
</dbReference>
<reference evidence="1" key="1">
    <citation type="submission" date="2025-08" db="UniProtKB">
        <authorList>
            <consortium name="Ensembl"/>
        </authorList>
    </citation>
    <scope>IDENTIFICATION</scope>
</reference>